<feature type="transmembrane region" description="Helical" evidence="2">
    <location>
        <begin position="57"/>
        <end position="75"/>
    </location>
</feature>
<keyword evidence="1" id="KW-0997">Cell inner membrane</keyword>
<dbReference type="PANTHER" id="PTHR36305">
    <property type="entry name" value="PHOSPHATIDYLGLYCEROPHOSPHATASE A"/>
    <property type="match status" value="1"/>
</dbReference>
<dbReference type="PANTHER" id="PTHR36305:SF1">
    <property type="entry name" value="PHOSPHATIDYLGLYCEROPHOSPHATASE A"/>
    <property type="match status" value="1"/>
</dbReference>
<evidence type="ECO:0000313" key="5">
    <source>
        <dbReference type="Proteomes" id="UP000472580"/>
    </source>
</evidence>
<keyword evidence="1" id="KW-0595">Phospholipid degradation</keyword>
<dbReference type="GO" id="GO:0046872">
    <property type="term" value="F:metal ion binding"/>
    <property type="evidence" value="ECO:0007669"/>
    <property type="project" value="UniProtKB-KW"/>
</dbReference>
<comment type="function">
    <text evidence="1">Lipid phosphatase which dephosphorylates phosphatidylglycerophosphate (PGP) to phosphatidylglycerol (PG).</text>
</comment>
<keyword evidence="1" id="KW-0378">Hydrolase</keyword>
<evidence type="ECO:0000256" key="1">
    <source>
        <dbReference type="PIRNR" id="PIRNR006162"/>
    </source>
</evidence>
<dbReference type="InterPro" id="IPR036681">
    <property type="entry name" value="PgpA-like_sf"/>
</dbReference>
<dbReference type="AlphaFoldDB" id="A0A6L6YF54"/>
<comment type="caution">
    <text evidence="4">The sequence shown here is derived from an EMBL/GenBank/DDBJ whole genome shotgun (WGS) entry which is preliminary data.</text>
</comment>
<gene>
    <name evidence="4" type="ORF">E5987_02860</name>
</gene>
<dbReference type="Proteomes" id="UP000472580">
    <property type="component" value="Unassembled WGS sequence"/>
</dbReference>
<dbReference type="EC" id="3.1.3.27" evidence="1"/>
<dbReference type="InterPro" id="IPR026037">
    <property type="entry name" value="PgpA"/>
</dbReference>
<dbReference type="GO" id="GO:0006655">
    <property type="term" value="P:phosphatidylglycerol biosynthetic process"/>
    <property type="evidence" value="ECO:0007669"/>
    <property type="project" value="UniProtKB-UniPathway"/>
</dbReference>
<dbReference type="OrthoDB" id="9804091at2"/>
<accession>A0A6L6YF54</accession>
<name>A0A6L6YF54_9BURK</name>
<keyword evidence="1 2" id="KW-0812">Transmembrane</keyword>
<protein>
    <recommendedName>
        <fullName evidence="1">Phosphatidylglycerophosphatase A</fullName>
        <ecNumber evidence="1">3.1.3.27</ecNumber>
    </recommendedName>
    <alternativeName>
        <fullName evidence="1">Phosphatidylglycerolphosphate phosphatase A</fullName>
    </alternativeName>
</protein>
<keyword evidence="1" id="KW-0479">Metal-binding</keyword>
<dbReference type="Pfam" id="PF04608">
    <property type="entry name" value="PgpA"/>
    <property type="match status" value="1"/>
</dbReference>
<reference evidence="4 5" key="1">
    <citation type="submission" date="2019-12" db="EMBL/GenBank/DDBJ databases">
        <title>Microbes associate with the intestines of laboratory mice.</title>
        <authorList>
            <person name="Navarre W."/>
            <person name="Wong E."/>
        </authorList>
    </citation>
    <scope>NUCLEOTIDE SEQUENCE [LARGE SCALE GENOMIC DNA]</scope>
    <source>
        <strain evidence="4 5">NM82_D38</strain>
    </source>
</reference>
<keyword evidence="2" id="KW-1133">Transmembrane helix</keyword>
<proteinExistence type="predicted"/>
<evidence type="ECO:0000313" key="4">
    <source>
        <dbReference type="EMBL" id="MVX56147.1"/>
    </source>
</evidence>
<dbReference type="GO" id="GO:0009395">
    <property type="term" value="P:phospholipid catabolic process"/>
    <property type="evidence" value="ECO:0007669"/>
    <property type="project" value="UniProtKB-KW"/>
</dbReference>
<sequence length="177" mass="19580">MKSYKTEAPAFSLVLRHPWLMISTFFGAGCITPAPGTWGSFAAWLAFWLMQSAFGRAPIWFASALAFILGCIAVGRSETYLYKTDHGSIVIDEVVAVWLTLLVTPIGFFWQLASVIAFRFFDIVKLPPVSVLDSMRQNGFTVMLDDVFAAVYAIILINAAAYVLEVSGFAAPIWTFF</sequence>
<keyword evidence="5" id="KW-1185">Reference proteome</keyword>
<dbReference type="InterPro" id="IPR007686">
    <property type="entry name" value="YutG/PgpA"/>
</dbReference>
<dbReference type="RefSeq" id="WP_160334579.1">
    <property type="nucleotide sequence ID" value="NZ_CALPCV010000035.1"/>
</dbReference>
<keyword evidence="1" id="KW-1003">Cell membrane</keyword>
<feature type="transmembrane region" description="Helical" evidence="2">
    <location>
        <begin position="142"/>
        <end position="164"/>
    </location>
</feature>
<keyword evidence="1" id="KW-1208">Phospholipid metabolism</keyword>
<keyword evidence="1" id="KW-0443">Lipid metabolism</keyword>
<dbReference type="PIRSF" id="PIRSF006162">
    <property type="entry name" value="PgpA"/>
    <property type="match status" value="1"/>
</dbReference>
<comment type="pathway">
    <text evidence="1">Phospholipid metabolism; phosphatidylglycerol biosynthesis; phosphatidylglycerol from CDP-diacylglycerol: step 2/2.</text>
</comment>
<dbReference type="EMBL" id="WSRP01000006">
    <property type="protein sequence ID" value="MVX56147.1"/>
    <property type="molecule type" value="Genomic_DNA"/>
</dbReference>
<feature type="domain" description="YutG/PgpA" evidence="3">
    <location>
        <begin position="22"/>
        <end position="159"/>
    </location>
</feature>
<feature type="transmembrane region" description="Helical" evidence="2">
    <location>
        <begin position="20"/>
        <end position="50"/>
    </location>
</feature>
<dbReference type="UniPathway" id="UPA00084">
    <property type="reaction ID" value="UER00504"/>
</dbReference>
<dbReference type="GO" id="GO:0008962">
    <property type="term" value="F:phosphatidylglycerophosphatase activity"/>
    <property type="evidence" value="ECO:0007669"/>
    <property type="project" value="UniProtKB-EC"/>
</dbReference>
<dbReference type="CDD" id="cd06971">
    <property type="entry name" value="PgpA"/>
    <property type="match status" value="1"/>
</dbReference>
<keyword evidence="1" id="KW-0460">Magnesium</keyword>
<evidence type="ECO:0000256" key="2">
    <source>
        <dbReference type="SAM" id="Phobius"/>
    </source>
</evidence>
<comment type="catalytic activity">
    <reaction evidence="1">
        <text>a 1,2-diacyl-sn-glycero-3-phospho-(1'-sn-glycero-3'-phosphate) + H2O = a 1,2-diacyl-sn-glycero-3-phospho-(1'-sn-glycerol) + phosphate</text>
        <dbReference type="Rhea" id="RHEA:33751"/>
        <dbReference type="ChEBI" id="CHEBI:15377"/>
        <dbReference type="ChEBI" id="CHEBI:43474"/>
        <dbReference type="ChEBI" id="CHEBI:60110"/>
        <dbReference type="ChEBI" id="CHEBI:64716"/>
        <dbReference type="EC" id="3.1.3.27"/>
    </reaction>
</comment>
<comment type="subcellular location">
    <subcellularLocation>
        <location evidence="1">Cell inner membrane</location>
        <topology evidence="1">Multi-pass membrane protein</topology>
    </subcellularLocation>
</comment>
<keyword evidence="1" id="KW-0442">Lipid degradation</keyword>
<dbReference type="GO" id="GO:0005886">
    <property type="term" value="C:plasma membrane"/>
    <property type="evidence" value="ECO:0007669"/>
    <property type="project" value="UniProtKB-SubCell"/>
</dbReference>
<comment type="cofactor">
    <cofactor evidence="1">
        <name>Mg(2+)</name>
        <dbReference type="ChEBI" id="CHEBI:18420"/>
    </cofactor>
</comment>
<organism evidence="4 5">
    <name type="scientific">Parasutterella muris</name>
    <dbReference type="NCBI Taxonomy" id="2565572"/>
    <lineage>
        <taxon>Bacteria</taxon>
        <taxon>Pseudomonadati</taxon>
        <taxon>Pseudomonadota</taxon>
        <taxon>Betaproteobacteria</taxon>
        <taxon>Burkholderiales</taxon>
        <taxon>Sutterellaceae</taxon>
        <taxon>Parasutterella</taxon>
    </lineage>
</organism>
<dbReference type="PROSITE" id="PS51257">
    <property type="entry name" value="PROKAR_LIPOPROTEIN"/>
    <property type="match status" value="1"/>
</dbReference>
<keyword evidence="1 2" id="KW-0472">Membrane</keyword>
<feature type="transmembrane region" description="Helical" evidence="2">
    <location>
        <begin position="95"/>
        <end position="121"/>
    </location>
</feature>
<evidence type="ECO:0000259" key="3">
    <source>
        <dbReference type="Pfam" id="PF04608"/>
    </source>
</evidence>
<dbReference type="SUPFAM" id="SSF101307">
    <property type="entry name" value="YutG-like"/>
    <property type="match status" value="1"/>
</dbReference>